<reference evidence="2 3" key="1">
    <citation type="submission" date="2024-04" db="EMBL/GenBank/DDBJ databases">
        <title>Draft genome sequence of Pseudoxanthomonas putridarboris WD12.</title>
        <authorList>
            <person name="Oh J."/>
        </authorList>
    </citation>
    <scope>NUCLEOTIDE SEQUENCE [LARGE SCALE GENOMIC DNA]</scope>
    <source>
        <strain evidence="2 3">WD12</strain>
    </source>
</reference>
<evidence type="ECO:0000256" key="1">
    <source>
        <dbReference type="SAM" id="SignalP"/>
    </source>
</evidence>
<gene>
    <name evidence="2" type="ORF">AAD027_04000</name>
</gene>
<comment type="caution">
    <text evidence="2">The sequence shown here is derived from an EMBL/GenBank/DDBJ whole genome shotgun (WGS) entry which is preliminary data.</text>
</comment>
<evidence type="ECO:0000313" key="3">
    <source>
        <dbReference type="Proteomes" id="UP001459204"/>
    </source>
</evidence>
<name>A0ABU9IZC5_9GAMM</name>
<evidence type="ECO:0000313" key="2">
    <source>
        <dbReference type="EMBL" id="MEL1263536.1"/>
    </source>
</evidence>
<feature type="signal peptide" evidence="1">
    <location>
        <begin position="1"/>
        <end position="18"/>
    </location>
</feature>
<dbReference type="SUPFAM" id="SSF48452">
    <property type="entry name" value="TPR-like"/>
    <property type="match status" value="1"/>
</dbReference>
<keyword evidence="3" id="KW-1185">Reference proteome</keyword>
<organism evidence="2 3">
    <name type="scientific">Pseudoxanthomonas putridarboris</name>
    <dbReference type="NCBI Taxonomy" id="752605"/>
    <lineage>
        <taxon>Bacteria</taxon>
        <taxon>Pseudomonadati</taxon>
        <taxon>Pseudomonadota</taxon>
        <taxon>Gammaproteobacteria</taxon>
        <taxon>Lysobacterales</taxon>
        <taxon>Lysobacteraceae</taxon>
        <taxon>Pseudoxanthomonas</taxon>
    </lineage>
</organism>
<dbReference type="EMBL" id="JBBWWT010000001">
    <property type="protein sequence ID" value="MEL1263536.1"/>
    <property type="molecule type" value="Genomic_DNA"/>
</dbReference>
<keyword evidence="1" id="KW-0732">Signal</keyword>
<protein>
    <submittedName>
        <fullName evidence="2">Tetratricopeptide repeat protein</fullName>
    </submittedName>
</protein>
<dbReference type="InterPro" id="IPR011990">
    <property type="entry name" value="TPR-like_helical_dom_sf"/>
</dbReference>
<feature type="chain" id="PRO_5046474035" evidence="1">
    <location>
        <begin position="19"/>
        <end position="206"/>
    </location>
</feature>
<proteinExistence type="predicted"/>
<dbReference type="Gene3D" id="1.25.40.10">
    <property type="entry name" value="Tetratricopeptide repeat domain"/>
    <property type="match status" value="1"/>
</dbReference>
<accession>A0ABU9IZC5</accession>
<dbReference type="Proteomes" id="UP001459204">
    <property type="component" value="Unassembled WGS sequence"/>
</dbReference>
<dbReference type="RefSeq" id="WP_341724707.1">
    <property type="nucleotide sequence ID" value="NZ_JBBWWT010000001.1"/>
</dbReference>
<sequence length="206" mass="22812">MKTGLAIALALMAFAVRAQTLPKPKEFYFDQDRAAVPIVVVEGVQGDALVDQLVKARERGRKVIEATAQLAHVAISDGRVDLGKQLYDQALASTQAGGTTWRSINWNYGWDLYRLGEYQPALQRWSTLVSGVGAPSWLPPTLAVGLWSVDRKTEAVEWYAAAVRTEPTQWTNPANFAQLLPTWTEAERDTLAEVHQAWVANPPSWP</sequence>